<sequence length="194" mass="20544">MASAAKRSAESGRRRGSRVSSWVRHQAATSSSAWSELSSPEQQRVERALEPGDRPGGEVAARRGQERDEGGARERADAEEPARRVNGEGDGRGAAGDAEELGGEDHVGAGEARRQEQEDPEQVGVPLDALAGVVGEAVARREVLQVAERDVRVVDGVAEEERAVAPRLARVEGDRGGDHGDEGDPGTRGRRCAV</sequence>
<feature type="region of interest" description="Disordered" evidence="1">
    <location>
        <begin position="168"/>
        <end position="194"/>
    </location>
</feature>
<evidence type="ECO:0000256" key="1">
    <source>
        <dbReference type="SAM" id="MobiDB-lite"/>
    </source>
</evidence>
<organism evidence="2 3">
    <name type="scientific">Sorangium cellulosum</name>
    <name type="common">Polyangium cellulosum</name>
    <dbReference type="NCBI Taxonomy" id="56"/>
    <lineage>
        <taxon>Bacteria</taxon>
        <taxon>Pseudomonadati</taxon>
        <taxon>Myxococcota</taxon>
        <taxon>Polyangia</taxon>
        <taxon>Polyangiales</taxon>
        <taxon>Polyangiaceae</taxon>
        <taxon>Sorangium</taxon>
    </lineage>
</organism>
<comment type="caution">
    <text evidence="2">The sequence shown here is derived from an EMBL/GenBank/DDBJ whole genome shotgun (WGS) entry which is preliminary data.</text>
</comment>
<protein>
    <submittedName>
        <fullName evidence="2">Uncharacterized protein</fullName>
    </submittedName>
</protein>
<feature type="compositionally biased region" description="Low complexity" evidence="1">
    <location>
        <begin position="18"/>
        <end position="39"/>
    </location>
</feature>
<proteinExistence type="predicted"/>
<feature type="non-terminal residue" evidence="2">
    <location>
        <position position="194"/>
    </location>
</feature>
<feature type="compositionally biased region" description="Basic and acidic residues" evidence="1">
    <location>
        <begin position="103"/>
        <end position="117"/>
    </location>
</feature>
<name>A0A150P3B7_SORCE</name>
<evidence type="ECO:0000313" key="2">
    <source>
        <dbReference type="EMBL" id="KYF50069.1"/>
    </source>
</evidence>
<accession>A0A150P3B7</accession>
<feature type="compositionally biased region" description="Basic and acidic residues" evidence="1">
    <location>
        <begin position="43"/>
        <end position="91"/>
    </location>
</feature>
<evidence type="ECO:0000313" key="3">
    <source>
        <dbReference type="Proteomes" id="UP000075420"/>
    </source>
</evidence>
<dbReference type="AlphaFoldDB" id="A0A150P3B7"/>
<feature type="compositionally biased region" description="Basic and acidic residues" evidence="1">
    <location>
        <begin position="168"/>
        <end position="187"/>
    </location>
</feature>
<dbReference type="Proteomes" id="UP000075420">
    <property type="component" value="Unassembled WGS sequence"/>
</dbReference>
<gene>
    <name evidence="2" type="ORF">BE08_29900</name>
</gene>
<reference evidence="2 3" key="1">
    <citation type="submission" date="2014-02" db="EMBL/GenBank/DDBJ databases">
        <title>The small core and large imbalanced accessory genome model reveals a collaborative survival strategy of Sorangium cellulosum strains in nature.</title>
        <authorList>
            <person name="Han K."/>
            <person name="Peng R."/>
            <person name="Blom J."/>
            <person name="Li Y.-Z."/>
        </authorList>
    </citation>
    <scope>NUCLEOTIDE SEQUENCE [LARGE SCALE GENOMIC DNA]</scope>
    <source>
        <strain evidence="2 3">So0157-25</strain>
    </source>
</reference>
<dbReference type="EMBL" id="JELY01003286">
    <property type="protein sequence ID" value="KYF50069.1"/>
    <property type="molecule type" value="Genomic_DNA"/>
</dbReference>
<feature type="region of interest" description="Disordered" evidence="1">
    <location>
        <begin position="1"/>
        <end position="126"/>
    </location>
</feature>